<accession>A0A327SB14</accession>
<gene>
    <name evidence="1" type="ORF">LX77_01251</name>
</gene>
<dbReference type="AlphaFoldDB" id="A0A327SB14"/>
<keyword evidence="2" id="KW-1185">Reference proteome</keyword>
<reference evidence="1 2" key="1">
    <citation type="submission" date="2018-06" db="EMBL/GenBank/DDBJ databases">
        <title>Genomic Encyclopedia of Archaeal and Bacterial Type Strains, Phase II (KMG-II): from individual species to whole genera.</title>
        <authorList>
            <person name="Goeker M."/>
        </authorList>
    </citation>
    <scope>NUCLEOTIDE SEQUENCE [LARGE SCALE GENOMIC DNA]</scope>
    <source>
        <strain evidence="1 2">DSM 12408</strain>
    </source>
</reference>
<proteinExistence type="predicted"/>
<comment type="caution">
    <text evidence="1">The sequence shown here is derived from an EMBL/GenBank/DDBJ whole genome shotgun (WGS) entry which is preliminary data.</text>
</comment>
<evidence type="ECO:0000313" key="2">
    <source>
        <dbReference type="Proteomes" id="UP000248987"/>
    </source>
</evidence>
<dbReference type="Proteomes" id="UP000248987">
    <property type="component" value="Unassembled WGS sequence"/>
</dbReference>
<name>A0A327SB14_9FLAO</name>
<dbReference type="EMBL" id="QLLQ01000003">
    <property type="protein sequence ID" value="RAJ25835.1"/>
    <property type="molecule type" value="Genomic_DNA"/>
</dbReference>
<protein>
    <submittedName>
        <fullName evidence="1">Uncharacterized protein</fullName>
    </submittedName>
</protein>
<organism evidence="1 2">
    <name type="scientific">Gelidibacter algens</name>
    <dbReference type="NCBI Taxonomy" id="49280"/>
    <lineage>
        <taxon>Bacteria</taxon>
        <taxon>Pseudomonadati</taxon>
        <taxon>Bacteroidota</taxon>
        <taxon>Flavobacteriia</taxon>
        <taxon>Flavobacteriales</taxon>
        <taxon>Flavobacteriaceae</taxon>
        <taxon>Gelidibacter</taxon>
    </lineage>
</organism>
<evidence type="ECO:0000313" key="1">
    <source>
        <dbReference type="EMBL" id="RAJ25835.1"/>
    </source>
</evidence>
<sequence>MVKPFHKAEVQIFGTRFGNCDFIIFILLDFKKTEPLQILNFR</sequence>